<dbReference type="Proteomes" id="UP001202550">
    <property type="component" value="Unassembled WGS sequence"/>
</dbReference>
<evidence type="ECO:0000313" key="2">
    <source>
        <dbReference type="Proteomes" id="UP001202550"/>
    </source>
</evidence>
<gene>
    <name evidence="1" type="ORF">M3N55_02970</name>
</gene>
<proteinExistence type="predicted"/>
<organism evidence="1 2">
    <name type="scientific">Roseinatronobacter domitianus</name>
    <dbReference type="NCBI Taxonomy" id="2940293"/>
    <lineage>
        <taxon>Bacteria</taxon>
        <taxon>Pseudomonadati</taxon>
        <taxon>Pseudomonadota</taxon>
        <taxon>Alphaproteobacteria</taxon>
        <taxon>Rhodobacterales</taxon>
        <taxon>Paracoccaceae</taxon>
        <taxon>Roseinatronobacter</taxon>
    </lineage>
</organism>
<protein>
    <recommendedName>
        <fullName evidence="3">YARHG domain-containing protein</fullName>
    </recommendedName>
</protein>
<dbReference type="RefSeq" id="WP_249056231.1">
    <property type="nucleotide sequence ID" value="NZ_JALZWP010000002.1"/>
</dbReference>
<dbReference type="EMBL" id="JALZWP010000002">
    <property type="protein sequence ID" value="MCL1627681.1"/>
    <property type="molecule type" value="Genomic_DNA"/>
</dbReference>
<accession>A0ABT0LYL7</accession>
<keyword evidence="2" id="KW-1185">Reference proteome</keyword>
<sequence>MSRLLLPFTVLMIGLGLWQVGGPEQARSEQRDAQRLNDLRALAAYLTCEKMRKGGADFICGTYPRDTDRFTQQPFTVTQTQVCAEFEQSDRTAHRFPDEVENGCIRLD</sequence>
<comment type="caution">
    <text evidence="1">The sequence shown here is derived from an EMBL/GenBank/DDBJ whole genome shotgun (WGS) entry which is preliminary data.</text>
</comment>
<evidence type="ECO:0000313" key="1">
    <source>
        <dbReference type="EMBL" id="MCL1627681.1"/>
    </source>
</evidence>
<reference evidence="1 2" key="1">
    <citation type="submission" date="2022-05" db="EMBL/GenBank/DDBJ databases">
        <title>Seasonal and diel survey of microbial diversity of the Tyrrhenian coast.</title>
        <authorList>
            <person name="Gattoni G."/>
            <person name="Corral P."/>
        </authorList>
    </citation>
    <scope>NUCLEOTIDE SEQUENCE [LARGE SCALE GENOMIC DNA]</scope>
    <source>
        <strain evidence="1 2">V10</strain>
    </source>
</reference>
<evidence type="ECO:0008006" key="3">
    <source>
        <dbReference type="Google" id="ProtNLM"/>
    </source>
</evidence>
<name>A0ABT0LYL7_9RHOB</name>